<dbReference type="FunCoup" id="A5DCG7">
    <property type="interactions" value="10"/>
</dbReference>
<evidence type="ECO:0000259" key="1">
    <source>
        <dbReference type="PROSITE" id="PS51834"/>
    </source>
</evidence>
<evidence type="ECO:0000313" key="2">
    <source>
        <dbReference type="EMBL" id="EDK36873.2"/>
    </source>
</evidence>
<accession>A5DCG7</accession>
<sequence length="302" mass="34234">MIFWFWSVVNVSGPQCGPHKLQGVPHPHPKRDLVRSTHGDWRASSSCAEECGSQRQMHEMRTHKLRNARNLVFMANYIVALAHFCELHGPVSIICTQQTHENVHQTSYLLPGNSKVQTCASCKLVLPQDAINLITNDTNDANGAHTVCISSKYPSSQRRYTALTKVVMKALTVETSADPKRPILYGDSVDGYCMSRVFKVRDPSARGGERKYSFIVLCDSESHLSSNWEIIAMYIGEMISHIQEKVEARRSSGATEEIDNEKYLRRSMARPKSLVELTGDDQIFVRLHMWAREVLRDVQMKD</sequence>
<reference evidence="2 3" key="1">
    <citation type="journal article" date="2009" name="Nature">
        <title>Evolution of pathogenicity and sexual reproduction in eight Candida genomes.</title>
        <authorList>
            <person name="Butler G."/>
            <person name="Rasmussen M.D."/>
            <person name="Lin M.F."/>
            <person name="Santos M.A."/>
            <person name="Sakthikumar S."/>
            <person name="Munro C.A."/>
            <person name="Rheinbay E."/>
            <person name="Grabherr M."/>
            <person name="Forche A."/>
            <person name="Reedy J.L."/>
            <person name="Agrafioti I."/>
            <person name="Arnaud M.B."/>
            <person name="Bates S."/>
            <person name="Brown A.J."/>
            <person name="Brunke S."/>
            <person name="Costanzo M.C."/>
            <person name="Fitzpatrick D.A."/>
            <person name="de Groot P.W."/>
            <person name="Harris D."/>
            <person name="Hoyer L.L."/>
            <person name="Hube B."/>
            <person name="Klis F.M."/>
            <person name="Kodira C."/>
            <person name="Lennard N."/>
            <person name="Logue M.E."/>
            <person name="Martin R."/>
            <person name="Neiman A.M."/>
            <person name="Nikolaou E."/>
            <person name="Quail M.A."/>
            <person name="Quinn J."/>
            <person name="Santos M.C."/>
            <person name="Schmitzberger F.F."/>
            <person name="Sherlock G."/>
            <person name="Shah P."/>
            <person name="Silverstein K.A."/>
            <person name="Skrzypek M.S."/>
            <person name="Soll D."/>
            <person name="Staggs R."/>
            <person name="Stansfield I."/>
            <person name="Stumpf M.P."/>
            <person name="Sudbery P.E."/>
            <person name="Srikantha T."/>
            <person name="Zeng Q."/>
            <person name="Berman J."/>
            <person name="Berriman M."/>
            <person name="Heitman J."/>
            <person name="Gow N.A."/>
            <person name="Lorenz M.C."/>
            <person name="Birren B.W."/>
            <person name="Kellis M."/>
            <person name="Cuomo C.A."/>
        </authorList>
    </citation>
    <scope>NUCLEOTIDE SEQUENCE [LARGE SCALE GENOMIC DNA]</scope>
    <source>
        <strain evidence="3">ATCC 6260 / CBS 566 / DSM 6381 / JCM 1539 / NBRC 10279 / NRRL Y-324</strain>
    </source>
</reference>
<dbReference type="GO" id="GO:0005096">
    <property type="term" value="F:GTPase activator activity"/>
    <property type="evidence" value="ECO:0007669"/>
    <property type="project" value="InterPro"/>
</dbReference>
<gene>
    <name evidence="2" type="ORF">PGUG_00972</name>
</gene>
<dbReference type="AlphaFoldDB" id="A5DCG7"/>
<dbReference type="PANTHER" id="PTHR31441:SF2">
    <property type="entry name" value="FOLLICULIN"/>
    <property type="match status" value="1"/>
</dbReference>
<dbReference type="VEuPathDB" id="FungiDB:PGUG_00972"/>
<dbReference type="GeneID" id="5129246"/>
<dbReference type="OMA" id="THFCDKH"/>
<dbReference type="STRING" id="294746.A5DCG7"/>
<dbReference type="RefSeq" id="XP_001487594.2">
    <property type="nucleotide sequence ID" value="XM_001487544.1"/>
</dbReference>
<dbReference type="HOGENOM" id="CLU_035854_1_0_1"/>
<dbReference type="InterPro" id="IPR037521">
    <property type="entry name" value="FLCN/SMCR8_DENN"/>
</dbReference>
<keyword evidence="3" id="KW-1185">Reference proteome</keyword>
<dbReference type="GO" id="GO:0005829">
    <property type="term" value="C:cytosol"/>
    <property type="evidence" value="ECO:0007669"/>
    <property type="project" value="TreeGrafter"/>
</dbReference>
<organism evidence="2 3">
    <name type="scientific">Meyerozyma guilliermondii (strain ATCC 6260 / CBS 566 / DSM 6381 / JCM 1539 / NBRC 10279 / NRRL Y-324)</name>
    <name type="common">Yeast</name>
    <name type="synonym">Candida guilliermondii</name>
    <dbReference type="NCBI Taxonomy" id="294746"/>
    <lineage>
        <taxon>Eukaryota</taxon>
        <taxon>Fungi</taxon>
        <taxon>Dikarya</taxon>
        <taxon>Ascomycota</taxon>
        <taxon>Saccharomycotina</taxon>
        <taxon>Pichiomycetes</taxon>
        <taxon>Debaryomycetaceae</taxon>
        <taxon>Meyerozyma</taxon>
    </lineage>
</organism>
<dbReference type="InParanoid" id="A5DCG7"/>
<name>A5DCG7_PICGU</name>
<dbReference type="GO" id="GO:1904263">
    <property type="term" value="P:positive regulation of TORC1 signaling"/>
    <property type="evidence" value="ECO:0007669"/>
    <property type="project" value="TreeGrafter"/>
</dbReference>
<dbReference type="InterPro" id="IPR021713">
    <property type="entry name" value="Folliculin"/>
</dbReference>
<dbReference type="PANTHER" id="PTHR31441">
    <property type="entry name" value="FOLLICULIN FAMILY MEMBER"/>
    <property type="match status" value="1"/>
</dbReference>
<dbReference type="InterPro" id="IPR037520">
    <property type="entry name" value="Folliculin/SMCR8_longin"/>
</dbReference>
<dbReference type="Pfam" id="PF11704">
    <property type="entry name" value="Folliculin"/>
    <property type="match status" value="1"/>
</dbReference>
<dbReference type="eggNOG" id="KOG3715">
    <property type="taxonomic scope" value="Eukaryota"/>
</dbReference>
<evidence type="ECO:0000313" key="3">
    <source>
        <dbReference type="Proteomes" id="UP000001997"/>
    </source>
</evidence>
<dbReference type="Proteomes" id="UP000001997">
    <property type="component" value="Unassembled WGS sequence"/>
</dbReference>
<protein>
    <recommendedName>
        <fullName evidence="1">UDENN FLCN/SMCR8-type domain-containing protein</fullName>
    </recommendedName>
</protein>
<dbReference type="PROSITE" id="PS51834">
    <property type="entry name" value="DENN_FLCN_SMCR8"/>
    <property type="match status" value="1"/>
</dbReference>
<feature type="domain" description="UDENN FLCN/SMCR8-type" evidence="1">
    <location>
        <begin position="121"/>
        <end position="302"/>
    </location>
</feature>
<dbReference type="KEGG" id="pgu:PGUG_00972"/>
<dbReference type="OrthoDB" id="5599713at2759"/>
<proteinExistence type="predicted"/>
<dbReference type="EMBL" id="CH408155">
    <property type="protein sequence ID" value="EDK36873.2"/>
    <property type="molecule type" value="Genomic_DNA"/>
</dbReference>